<dbReference type="InterPro" id="IPR018028">
    <property type="entry name" value="Catalase"/>
</dbReference>
<name>A0A179FEB7_METCM</name>
<dbReference type="GO" id="GO:0042744">
    <property type="term" value="P:hydrogen peroxide catabolic process"/>
    <property type="evidence" value="ECO:0007669"/>
    <property type="project" value="TreeGrafter"/>
</dbReference>
<dbReference type="SMART" id="SM01060">
    <property type="entry name" value="Catalase"/>
    <property type="match status" value="1"/>
</dbReference>
<dbReference type="InterPro" id="IPR011614">
    <property type="entry name" value="Catalase_core"/>
</dbReference>
<comment type="caution">
    <text evidence="2">The sequence shown here is derived from an EMBL/GenBank/DDBJ whole genome shotgun (WGS) entry which is preliminary data.</text>
</comment>
<dbReference type="GO" id="GO:0005777">
    <property type="term" value="C:peroxisome"/>
    <property type="evidence" value="ECO:0007669"/>
    <property type="project" value="TreeGrafter"/>
</dbReference>
<dbReference type="InterPro" id="IPR020835">
    <property type="entry name" value="Catalase_sf"/>
</dbReference>
<sequence length="313" mass="34127">MPMPANPEIQATGEALAATLQSLSGPRPGFRPVVDTEGHAKGILLQGTFEPTPQAKALSKAHHFNESSTPVIARFSSSTGNPDIPDSDPRGNPRGFALRFQLAETPRRVHTDIIAHSIDGTPGSDGKEVLRFFTGLKNETVGEYLTGHPKAAEFMNIPRPFPASFAHQRHYAVNTLKLVASSGAETFIRYRFEPVAGVRNISAEEAAANGPNYLFGEIPKTLAEGPIQFRLMAQVAEEGDVTDDCLVKWPETRTMVELGMVSLRAVMQHNEAVQKYIIFDPVPRVDGVEASDDRLLQYRAAAYLASGLEHRKG</sequence>
<dbReference type="KEGG" id="pchm:VFPPC_09651"/>
<evidence type="ECO:0000313" key="3">
    <source>
        <dbReference type="Proteomes" id="UP000078397"/>
    </source>
</evidence>
<dbReference type="Gene3D" id="2.40.180.10">
    <property type="entry name" value="Catalase core domain"/>
    <property type="match status" value="1"/>
</dbReference>
<dbReference type="OrthoDB" id="2379805at2759"/>
<dbReference type="GO" id="GO:0004096">
    <property type="term" value="F:catalase activity"/>
    <property type="evidence" value="ECO:0007669"/>
    <property type="project" value="InterPro"/>
</dbReference>
<dbReference type="GO" id="GO:0005739">
    <property type="term" value="C:mitochondrion"/>
    <property type="evidence" value="ECO:0007669"/>
    <property type="project" value="TreeGrafter"/>
</dbReference>
<dbReference type="Pfam" id="PF00199">
    <property type="entry name" value="Catalase"/>
    <property type="match status" value="2"/>
</dbReference>
<proteinExistence type="predicted"/>
<organism evidence="2 3">
    <name type="scientific">Pochonia chlamydosporia 170</name>
    <dbReference type="NCBI Taxonomy" id="1380566"/>
    <lineage>
        <taxon>Eukaryota</taxon>
        <taxon>Fungi</taxon>
        <taxon>Dikarya</taxon>
        <taxon>Ascomycota</taxon>
        <taxon>Pezizomycotina</taxon>
        <taxon>Sordariomycetes</taxon>
        <taxon>Hypocreomycetidae</taxon>
        <taxon>Hypocreales</taxon>
        <taxon>Clavicipitaceae</taxon>
        <taxon>Pochonia</taxon>
    </lineage>
</organism>
<dbReference type="AlphaFoldDB" id="A0A179FEB7"/>
<dbReference type="PIRSF" id="PIRSF000296">
    <property type="entry name" value="SrpA"/>
    <property type="match status" value="1"/>
</dbReference>
<evidence type="ECO:0000259" key="1">
    <source>
        <dbReference type="SMART" id="SM01060"/>
    </source>
</evidence>
<evidence type="ECO:0000313" key="2">
    <source>
        <dbReference type="EMBL" id="OAQ63698.1"/>
    </source>
</evidence>
<dbReference type="STRING" id="1380566.A0A179FEB7"/>
<dbReference type="PANTHER" id="PTHR11465">
    <property type="entry name" value="CATALASE"/>
    <property type="match status" value="1"/>
</dbReference>
<gene>
    <name evidence="2" type="ORF">VFPPC_09651</name>
</gene>
<keyword evidence="3" id="KW-1185">Reference proteome</keyword>
<dbReference type="GeneID" id="28852145"/>
<dbReference type="InterPro" id="IPR024168">
    <property type="entry name" value="Catalase_SrpA-type_pred"/>
</dbReference>
<dbReference type="EMBL" id="LSBJ02000006">
    <property type="protein sequence ID" value="OAQ63698.1"/>
    <property type="molecule type" value="Genomic_DNA"/>
</dbReference>
<protein>
    <submittedName>
        <fullName evidence="2">Catalase domain-containing protein</fullName>
    </submittedName>
</protein>
<reference evidence="2 3" key="1">
    <citation type="journal article" date="2016" name="PLoS Pathog.">
        <title>Biosynthesis of antibiotic leucinostatins in bio-control fungus Purpureocillium lilacinum and their inhibition on phytophthora revealed by genome mining.</title>
        <authorList>
            <person name="Wang G."/>
            <person name="Liu Z."/>
            <person name="Lin R."/>
            <person name="Li E."/>
            <person name="Mao Z."/>
            <person name="Ling J."/>
            <person name="Yang Y."/>
            <person name="Yin W.B."/>
            <person name="Xie B."/>
        </authorList>
    </citation>
    <scope>NUCLEOTIDE SEQUENCE [LARGE SCALE GENOMIC DNA]</scope>
    <source>
        <strain evidence="2">170</strain>
    </source>
</reference>
<dbReference type="GO" id="GO:0020037">
    <property type="term" value="F:heme binding"/>
    <property type="evidence" value="ECO:0007669"/>
    <property type="project" value="InterPro"/>
</dbReference>
<dbReference type="PROSITE" id="PS51402">
    <property type="entry name" value="CATALASE_3"/>
    <property type="match status" value="1"/>
</dbReference>
<dbReference type="SUPFAM" id="SSF56634">
    <property type="entry name" value="Heme-dependent catalase-like"/>
    <property type="match status" value="1"/>
</dbReference>
<accession>A0A179FEB7</accession>
<dbReference type="RefSeq" id="XP_018141278.1">
    <property type="nucleotide sequence ID" value="XM_018288151.1"/>
</dbReference>
<dbReference type="Proteomes" id="UP000078397">
    <property type="component" value="Unassembled WGS sequence"/>
</dbReference>
<feature type="domain" description="Catalase core" evidence="1">
    <location>
        <begin position="9"/>
        <end position="312"/>
    </location>
</feature>
<dbReference type="GO" id="GO:0042542">
    <property type="term" value="P:response to hydrogen peroxide"/>
    <property type="evidence" value="ECO:0007669"/>
    <property type="project" value="TreeGrafter"/>
</dbReference>
<dbReference type="Gene3D" id="1.20.1280.120">
    <property type="match status" value="1"/>
</dbReference>
<dbReference type="PANTHER" id="PTHR11465:SF62">
    <property type="entry name" value="CATALASE T"/>
    <property type="match status" value="1"/>
</dbReference>